<dbReference type="AlphaFoldDB" id="A0AAN6DYT2"/>
<comment type="subcellular location">
    <subcellularLocation>
        <location evidence="1">Membrane</location>
        <topology evidence="1">Multi-pass membrane protein</topology>
    </subcellularLocation>
</comment>
<evidence type="ECO:0000256" key="7">
    <source>
        <dbReference type="SAM" id="SignalP"/>
    </source>
</evidence>
<feature type="transmembrane region" description="Helical" evidence="6">
    <location>
        <begin position="324"/>
        <end position="344"/>
    </location>
</feature>
<feature type="transmembrane region" description="Helical" evidence="6">
    <location>
        <begin position="242"/>
        <end position="266"/>
    </location>
</feature>
<gene>
    <name evidence="8" type="ORF">EDD36DRAFT_496556</name>
</gene>
<feature type="compositionally biased region" description="Basic and acidic residues" evidence="5">
    <location>
        <begin position="394"/>
        <end position="410"/>
    </location>
</feature>
<accession>A0AAN6DYT2</accession>
<feature type="region of interest" description="Disordered" evidence="5">
    <location>
        <begin position="394"/>
        <end position="457"/>
    </location>
</feature>
<proteinExistence type="predicted"/>
<keyword evidence="3 6" id="KW-1133">Transmembrane helix</keyword>
<keyword evidence="9" id="KW-1185">Reference proteome</keyword>
<name>A0AAN6DYT2_9EURO</name>
<dbReference type="PANTHER" id="PTHR31465">
    <property type="entry name" value="PROTEIN RTA1-RELATED"/>
    <property type="match status" value="1"/>
</dbReference>
<feature type="transmembrane region" description="Helical" evidence="6">
    <location>
        <begin position="99"/>
        <end position="118"/>
    </location>
</feature>
<evidence type="ECO:0000313" key="8">
    <source>
        <dbReference type="EMBL" id="KAI1613400.1"/>
    </source>
</evidence>
<keyword evidence="4 6" id="KW-0472">Membrane</keyword>
<keyword evidence="7" id="KW-0732">Signal</keyword>
<protein>
    <submittedName>
        <fullName evidence="8">RTA1 domain-containing protein</fullName>
    </submittedName>
</protein>
<dbReference type="InterPro" id="IPR007568">
    <property type="entry name" value="RTA1"/>
</dbReference>
<evidence type="ECO:0000256" key="5">
    <source>
        <dbReference type="SAM" id="MobiDB-lite"/>
    </source>
</evidence>
<evidence type="ECO:0000256" key="2">
    <source>
        <dbReference type="ARBA" id="ARBA00022692"/>
    </source>
</evidence>
<evidence type="ECO:0000256" key="6">
    <source>
        <dbReference type="SAM" id="Phobius"/>
    </source>
</evidence>
<feature type="transmembrane region" description="Helical" evidence="6">
    <location>
        <begin position="130"/>
        <end position="148"/>
    </location>
</feature>
<evidence type="ECO:0000256" key="3">
    <source>
        <dbReference type="ARBA" id="ARBA00022989"/>
    </source>
</evidence>
<dbReference type="GO" id="GO:0016020">
    <property type="term" value="C:membrane"/>
    <property type="evidence" value="ECO:0007669"/>
    <property type="project" value="UniProtKB-SubCell"/>
</dbReference>
<dbReference type="PANTHER" id="PTHR31465:SF15">
    <property type="entry name" value="LIPID TRANSPORTER ATNI-RELATED"/>
    <property type="match status" value="1"/>
</dbReference>
<feature type="signal peptide" evidence="7">
    <location>
        <begin position="1"/>
        <end position="19"/>
    </location>
</feature>
<feature type="transmembrane region" description="Helical" evidence="6">
    <location>
        <begin position="160"/>
        <end position="184"/>
    </location>
</feature>
<comment type="caution">
    <text evidence="8">The sequence shown here is derived from an EMBL/GenBank/DDBJ whole genome shotgun (WGS) entry which is preliminary data.</text>
</comment>
<feature type="transmembrane region" description="Helical" evidence="6">
    <location>
        <begin position="204"/>
        <end position="222"/>
    </location>
</feature>
<organism evidence="8 9">
    <name type="scientific">Exophiala viscosa</name>
    <dbReference type="NCBI Taxonomy" id="2486360"/>
    <lineage>
        <taxon>Eukaryota</taxon>
        <taxon>Fungi</taxon>
        <taxon>Dikarya</taxon>
        <taxon>Ascomycota</taxon>
        <taxon>Pezizomycotina</taxon>
        <taxon>Eurotiomycetes</taxon>
        <taxon>Chaetothyriomycetidae</taxon>
        <taxon>Chaetothyriales</taxon>
        <taxon>Herpotrichiellaceae</taxon>
        <taxon>Exophiala</taxon>
    </lineage>
</organism>
<dbReference type="EMBL" id="MU404354">
    <property type="protein sequence ID" value="KAI1613400.1"/>
    <property type="molecule type" value="Genomic_DNA"/>
</dbReference>
<dbReference type="Proteomes" id="UP001203852">
    <property type="component" value="Unassembled WGS sequence"/>
</dbReference>
<keyword evidence="2 6" id="KW-0812">Transmembrane</keyword>
<dbReference type="Pfam" id="PF04479">
    <property type="entry name" value="RTA1"/>
    <property type="match status" value="1"/>
</dbReference>
<evidence type="ECO:0000313" key="9">
    <source>
        <dbReference type="Proteomes" id="UP001203852"/>
    </source>
</evidence>
<sequence length="457" mass="50301">MRASLLLTFSLWGTAFLAAALPAQTALPQQIAPSSLGPTPTLALRAALPSFTGVSSVSSYSYSHKSLSLHLPTSTCVQTITPDKNGYVPPGSCGALWDYNPSFGAAIVFSVLFGMLLIAHLAQAIAYRKGFCWVIVMASLWEFASYGFRTAGTRHQQSSSLATVSQILVLLAPIWVNAFAYMVFARIVHFFSPTRKVWKISPSILAFIFVSLDITSFIIQLIGGGMAGPGASPAAQQKGVHIYMGGIGLQEFFIVCFSALVIKFHFEQTTAEKTGRLAGDKLRWKWILYALYICLLAITVRIIFRLIEFSRGFGTNNPLPHKEAYFYALEALPMFFGILIWNAIHPGRFMQGPDAKLPPSWLSRKLCCCCHRKGKSRGGHERLASNANYEELKALRSRDPSPAQAERRGQPYDYEYQPSGDTLNVREPFRPMGAYNPPSRGVSPARSAPQPTSWVDA</sequence>
<reference evidence="8" key="1">
    <citation type="journal article" date="2022" name="bioRxiv">
        <title>Deciphering the potential niche of two novel black yeast fungi from a biological soil crust based on their genomes, phenotypes, and melanin regulation.</title>
        <authorList>
            <consortium name="DOE Joint Genome Institute"/>
            <person name="Carr E.C."/>
            <person name="Barton Q."/>
            <person name="Grambo S."/>
            <person name="Sullivan M."/>
            <person name="Renfro C.M."/>
            <person name="Kuo A."/>
            <person name="Pangilinan J."/>
            <person name="Lipzen A."/>
            <person name="Keymanesh K."/>
            <person name="Savage E."/>
            <person name="Barry K."/>
            <person name="Grigoriev I.V."/>
            <person name="Riekhof W.R."/>
            <person name="Harris S.S."/>
        </authorList>
    </citation>
    <scope>NUCLEOTIDE SEQUENCE</scope>
    <source>
        <strain evidence="8">JF 03-4F</strain>
    </source>
</reference>
<evidence type="ECO:0000256" key="4">
    <source>
        <dbReference type="ARBA" id="ARBA00023136"/>
    </source>
</evidence>
<evidence type="ECO:0000256" key="1">
    <source>
        <dbReference type="ARBA" id="ARBA00004141"/>
    </source>
</evidence>
<feature type="transmembrane region" description="Helical" evidence="6">
    <location>
        <begin position="286"/>
        <end position="304"/>
    </location>
</feature>
<feature type="chain" id="PRO_5043028606" evidence="7">
    <location>
        <begin position="20"/>
        <end position="457"/>
    </location>
</feature>